<keyword evidence="3" id="KW-1185">Reference proteome</keyword>
<evidence type="ECO:0000256" key="1">
    <source>
        <dbReference type="SAM" id="SignalP"/>
    </source>
</evidence>
<evidence type="ECO:0000313" key="2">
    <source>
        <dbReference type="EMBL" id="ACZ11787.1"/>
    </source>
</evidence>
<keyword evidence="1" id="KW-0732">Signal</keyword>
<reference evidence="3" key="1">
    <citation type="submission" date="2009-11" db="EMBL/GenBank/DDBJ databases">
        <title>The complete genome of Sulfurospirillum deleyianum DSM 6946.</title>
        <authorList>
            <consortium name="US DOE Joint Genome Institute (JGI-PGF)"/>
            <person name="Lucas S."/>
            <person name="Copeland A."/>
            <person name="Lapidus A."/>
            <person name="Glavina del Rio T."/>
            <person name="Dalin E."/>
            <person name="Tice H."/>
            <person name="Bruce D."/>
            <person name="Goodwin L."/>
            <person name="Pitluck S."/>
            <person name="Kyrpides N."/>
            <person name="Mavromatis K."/>
            <person name="Ivanova N."/>
            <person name="Ovchinnikova G."/>
            <person name="Munk A.C."/>
            <person name="Lu M."/>
            <person name="Brettin T."/>
            <person name="Detter J.C."/>
            <person name="Han C."/>
            <person name="Tapia R."/>
            <person name="Larimer F."/>
            <person name="Land M."/>
            <person name="Hauser L."/>
            <person name="Markowitz V."/>
            <person name="Cheng J.F."/>
            <person name="Hugenholtz P."/>
            <person name="Woyke T."/>
            <person name="Wu D."/>
            <person name="Aumann P."/>
            <person name="Schneider S."/>
            <person name="Lang E."/>
            <person name="Spring S."/>
            <person name="Klenk H.P."/>
            <person name="Eisen J.A."/>
        </authorList>
    </citation>
    <scope>NUCLEOTIDE SEQUENCE [LARGE SCALE GENOMIC DNA]</scope>
    <source>
        <strain evidence="3">ATCC 51133 / DSM 6946 / 5175</strain>
    </source>
</reference>
<dbReference type="HOGENOM" id="CLU_1073348_0_0_7"/>
<gene>
    <name evidence="2" type="ordered locus">Sdel_0754</name>
</gene>
<evidence type="ECO:0000313" key="3">
    <source>
        <dbReference type="Proteomes" id="UP000002222"/>
    </source>
</evidence>
<dbReference type="STRING" id="525898.Sdel_0754"/>
<evidence type="ECO:0008006" key="4">
    <source>
        <dbReference type="Google" id="ProtNLM"/>
    </source>
</evidence>
<dbReference type="EMBL" id="CP001816">
    <property type="protein sequence ID" value="ACZ11787.1"/>
    <property type="molecule type" value="Genomic_DNA"/>
</dbReference>
<dbReference type="Proteomes" id="UP000002222">
    <property type="component" value="Chromosome"/>
</dbReference>
<feature type="signal peptide" evidence="1">
    <location>
        <begin position="1"/>
        <end position="17"/>
    </location>
</feature>
<reference evidence="2 3" key="2">
    <citation type="journal article" date="2010" name="Stand. Genomic Sci.">
        <title>Complete genome sequence of Sulfurospirillum deleyianum type strain (5175).</title>
        <authorList>
            <person name="Sikorski J."/>
            <person name="Lapidus A."/>
            <person name="Copeland A."/>
            <person name="Glavina Del Rio T."/>
            <person name="Nolan M."/>
            <person name="Lucas S."/>
            <person name="Chen F."/>
            <person name="Tice H."/>
            <person name="Cheng J.F."/>
            <person name="Saunders E."/>
            <person name="Bruce D."/>
            <person name="Goodwin L."/>
            <person name="Pitluck S."/>
            <person name="Ovchinnikova G."/>
            <person name="Pati A."/>
            <person name="Ivanova N."/>
            <person name="Mavromatis K."/>
            <person name="Chen A."/>
            <person name="Palaniappan K."/>
            <person name="Chain P."/>
            <person name="Land M."/>
            <person name="Hauser L."/>
            <person name="Chang Y.J."/>
            <person name="Jeffries C.D."/>
            <person name="Brettin T."/>
            <person name="Detter J.C."/>
            <person name="Han C."/>
            <person name="Rohde M."/>
            <person name="Lang E."/>
            <person name="Spring S."/>
            <person name="Goker M."/>
            <person name="Bristow J."/>
            <person name="Eisen J.A."/>
            <person name="Markowitz V."/>
            <person name="Hugenholtz P."/>
            <person name="Kyrpides N.C."/>
            <person name="Klenk H.P."/>
        </authorList>
    </citation>
    <scope>NUCLEOTIDE SEQUENCE [LARGE SCALE GENOMIC DNA]</scope>
    <source>
        <strain evidence="3">ATCC 51133 / DSM 6946 / 5175</strain>
    </source>
</reference>
<name>D1B117_SULD5</name>
<protein>
    <recommendedName>
        <fullName evidence="4">Porin domain-containing protein</fullName>
    </recommendedName>
</protein>
<accession>D1B117</accession>
<feature type="chain" id="PRO_5003020132" description="Porin domain-containing protein" evidence="1">
    <location>
        <begin position="18"/>
        <end position="260"/>
    </location>
</feature>
<organism evidence="2 3">
    <name type="scientific">Sulfurospirillum deleyianum (strain ATCC 51133 / DSM 6946 / 5175)</name>
    <dbReference type="NCBI Taxonomy" id="525898"/>
    <lineage>
        <taxon>Bacteria</taxon>
        <taxon>Pseudomonadati</taxon>
        <taxon>Campylobacterota</taxon>
        <taxon>Epsilonproteobacteria</taxon>
        <taxon>Campylobacterales</taxon>
        <taxon>Sulfurospirillaceae</taxon>
        <taxon>Sulfurospirillum</taxon>
    </lineage>
</organism>
<dbReference type="RefSeq" id="WP_012856553.1">
    <property type="nucleotide sequence ID" value="NC_013512.1"/>
</dbReference>
<dbReference type="AlphaFoldDB" id="D1B117"/>
<sequence length="260" mass="29189" precursor="true">MKKLIFNFIFFTHTLFAADTLIDALLDGNLSHKINATYDEGVEDANPYSASRTQKLLFRYQSAPIGGLKVELATQSFATQTAFSESENTLYYTEALYAKESSDFGYKLSANYYTDTYKQTLSQSDISMVNALGMKAQMNYENFGSYVAYSKVFDGMHDANSNLDGKDTLLPTSSTLSSNNYAPNTQAYALDVNYALRKDMLFGSRYVIANDTQNTLSYTGIYSSFKLNELSKDFNLGIAYDKTGIDKQENQFSINFTTKF</sequence>
<dbReference type="OrthoDB" id="5338643at2"/>
<proteinExistence type="predicted"/>
<dbReference type="KEGG" id="sdl:Sdel_0754"/>